<reference evidence="2" key="1">
    <citation type="journal article" date="2013" name="Nat. Genet.">
        <title>The duck genome and transcriptome provide insight into an avian influenza virus reservoir species.</title>
        <authorList>
            <person name="Huang Y."/>
            <person name="Li Y."/>
            <person name="Burt D.W."/>
            <person name="Chen H."/>
            <person name="Zhang Y."/>
            <person name="Qian W."/>
            <person name="Kim H."/>
            <person name="Gan S."/>
            <person name="Zhao Y."/>
            <person name="Li J."/>
            <person name="Yi K."/>
            <person name="Feng H."/>
            <person name="Zhu P."/>
            <person name="Li B."/>
            <person name="Liu Q."/>
            <person name="Fairley S."/>
            <person name="Magor K.E."/>
            <person name="Du Z."/>
            <person name="Hu X."/>
            <person name="Goodman L."/>
            <person name="Tafer H."/>
            <person name="Vignal A."/>
            <person name="Lee T."/>
            <person name="Kim K.W."/>
            <person name="Sheng Z."/>
            <person name="An Y."/>
            <person name="Searle S."/>
            <person name="Herrero J."/>
            <person name="Groenen M.A."/>
            <person name="Crooijmans R.P."/>
            <person name="Faraut T."/>
            <person name="Cai Q."/>
            <person name="Webster R.G."/>
            <person name="Aldridge J.R."/>
            <person name="Warren W.C."/>
            <person name="Bartschat S."/>
            <person name="Kehr S."/>
            <person name="Marz M."/>
            <person name="Stadler P.F."/>
            <person name="Smith J."/>
            <person name="Kraus R.H."/>
            <person name="Zhao Y."/>
            <person name="Ren L."/>
            <person name="Fei J."/>
            <person name="Morisson M."/>
            <person name="Kaiser P."/>
            <person name="Griffin D.K."/>
            <person name="Rao M."/>
            <person name="Pitel F."/>
            <person name="Wang J."/>
            <person name="Li N."/>
        </authorList>
    </citation>
    <scope>NUCLEOTIDE SEQUENCE [LARGE SCALE GENOMIC DNA]</scope>
</reference>
<accession>R0J897</accession>
<dbReference type="EMBL" id="KB747859">
    <property type="protein sequence ID" value="EOA93186.1"/>
    <property type="molecule type" value="Genomic_DNA"/>
</dbReference>
<proteinExistence type="predicted"/>
<protein>
    <submittedName>
        <fullName evidence="1">Uncharacterized protein</fullName>
    </submittedName>
</protein>
<sequence length="167" mass="18328">MEMQLASKAKANQNEKDLGERNVKKHIVIDPISSCVSGTLEMSVEGAHNGFIAICAGCKVTNTPRAAARFGYSRTAVYARLVYVSETGNVLTPNNTYFYPVSQMQVFTDNADEGSLLQLQNSCALKNQRFPSGDSAAVYLRSINGYVFHLKKLIRGEISSDDPHTFV</sequence>
<name>R0J897_ANAPL</name>
<organism evidence="1 2">
    <name type="scientific">Anas platyrhynchos</name>
    <name type="common">Mallard</name>
    <name type="synonym">Anas boschas</name>
    <dbReference type="NCBI Taxonomy" id="8839"/>
    <lineage>
        <taxon>Eukaryota</taxon>
        <taxon>Metazoa</taxon>
        <taxon>Chordata</taxon>
        <taxon>Craniata</taxon>
        <taxon>Vertebrata</taxon>
        <taxon>Euteleostomi</taxon>
        <taxon>Archelosauria</taxon>
        <taxon>Archosauria</taxon>
        <taxon>Dinosauria</taxon>
        <taxon>Saurischia</taxon>
        <taxon>Theropoda</taxon>
        <taxon>Coelurosauria</taxon>
        <taxon>Aves</taxon>
        <taxon>Neognathae</taxon>
        <taxon>Galloanserae</taxon>
        <taxon>Anseriformes</taxon>
        <taxon>Anatidae</taxon>
        <taxon>Anatinae</taxon>
        <taxon>Anas</taxon>
    </lineage>
</organism>
<gene>
    <name evidence="1" type="ORF">Anapl_17915</name>
</gene>
<dbReference type="Proteomes" id="UP000296049">
    <property type="component" value="Unassembled WGS sequence"/>
</dbReference>
<keyword evidence="2" id="KW-1185">Reference proteome</keyword>
<evidence type="ECO:0000313" key="2">
    <source>
        <dbReference type="Proteomes" id="UP000296049"/>
    </source>
</evidence>
<evidence type="ECO:0000313" key="1">
    <source>
        <dbReference type="EMBL" id="EOA93186.1"/>
    </source>
</evidence>
<dbReference type="AlphaFoldDB" id="R0J897"/>